<organism evidence="3">
    <name type="scientific">uncultured Thiotrichaceae bacterium</name>
    <dbReference type="NCBI Taxonomy" id="298394"/>
    <lineage>
        <taxon>Bacteria</taxon>
        <taxon>Pseudomonadati</taxon>
        <taxon>Pseudomonadota</taxon>
        <taxon>Gammaproteobacteria</taxon>
        <taxon>Thiotrichales</taxon>
        <taxon>Thiotrichaceae</taxon>
        <taxon>environmental samples</taxon>
    </lineage>
</organism>
<accession>A0A6S6TG65</accession>
<protein>
    <submittedName>
        <fullName evidence="3">Uncharacterized protein</fullName>
    </submittedName>
</protein>
<feature type="domain" description="DUF7737" evidence="2">
    <location>
        <begin position="480"/>
        <end position="584"/>
    </location>
</feature>
<evidence type="ECO:0000259" key="2">
    <source>
        <dbReference type="Pfam" id="PF24879"/>
    </source>
</evidence>
<dbReference type="Pfam" id="PF24879">
    <property type="entry name" value="DUF7737"/>
    <property type="match status" value="1"/>
</dbReference>
<dbReference type="InterPro" id="IPR025406">
    <property type="entry name" value="DUF4132"/>
</dbReference>
<gene>
    <name evidence="3" type="ORF">HELGO_WM50266</name>
</gene>
<sequence>MIELASKLQVKEIKATGTSHSETYGYTYHVFMADKNKEVLKGLVWALVRFHDNKTLQLISKLTENCFQRIPGIGPGAAGLGNACIYVLAQSKGMEGISHLSRLKLRIRQNNTRKLINTYIEEQAAKQGLVASQVEELAVSDFGLILGERTESFDDYTLCLQVTGIGKTELQWFKPDGKTQKSVPVFVKKSAKHAEHLKKIRNIAKQVKQVSTAQRDRIDRLYTEKRIWSWEEFDKFYFNHGLVSTITRKLIWLFETGEDWTPVFWHEERWQDVHSNTIKRNADTRIRLWHPIDSSTEEVLAWRDHLYAWQLQQPMKQAYREIYLLTDAELNTRLYSNRMASHLLKQHQFNTLAALRGWKYSLMGAYDDGRESEVTEKRLPAYDMMAQFWIYELTDSQDWNDAGIWDYVATDQIRFSGLNDEPIELIDVDKLVLSEIMRDADLFVGVASVGNDPQWQDNDGHPQQRDYWQAYSFGDLSEIAKTRQQVLERLVPRLKISKVAKLEGNFLIVQGTRHTYKIHIGSTNILISPDNKYLCIVPTAAKDKNLNSVFLPFEGDRGLSIILSKAFLLAADDKITDSTILSQI</sequence>
<evidence type="ECO:0000313" key="3">
    <source>
        <dbReference type="EMBL" id="CAA6822111.1"/>
    </source>
</evidence>
<evidence type="ECO:0000259" key="1">
    <source>
        <dbReference type="Pfam" id="PF13569"/>
    </source>
</evidence>
<dbReference type="InterPro" id="IPR056639">
    <property type="entry name" value="DUF7737"/>
</dbReference>
<name>A0A6S6TG65_9GAMM</name>
<proteinExistence type="predicted"/>
<feature type="domain" description="DUF4132" evidence="1">
    <location>
        <begin position="177"/>
        <end position="358"/>
    </location>
</feature>
<dbReference type="EMBL" id="CACVAY010000109">
    <property type="protein sequence ID" value="CAA6822111.1"/>
    <property type="molecule type" value="Genomic_DNA"/>
</dbReference>
<dbReference type="AlphaFoldDB" id="A0A6S6TG65"/>
<dbReference type="Pfam" id="PF13569">
    <property type="entry name" value="DUF4132"/>
    <property type="match status" value="1"/>
</dbReference>
<reference evidence="3" key="1">
    <citation type="submission" date="2020-01" db="EMBL/GenBank/DDBJ databases">
        <authorList>
            <person name="Meier V. D."/>
            <person name="Meier V D."/>
        </authorList>
    </citation>
    <scope>NUCLEOTIDE SEQUENCE</scope>
    <source>
        <strain evidence="3">HLG_WM_MAG_07</strain>
    </source>
</reference>